<dbReference type="AlphaFoldDB" id="A0AAD7U7V0"/>
<feature type="compositionally biased region" description="Basic and acidic residues" evidence="1">
    <location>
        <begin position="390"/>
        <end position="404"/>
    </location>
</feature>
<feature type="compositionally biased region" description="Basic and acidic residues" evidence="1">
    <location>
        <begin position="330"/>
        <end position="381"/>
    </location>
</feature>
<dbReference type="CDD" id="cd03112">
    <property type="entry name" value="CobW-like"/>
    <property type="match status" value="1"/>
</dbReference>
<dbReference type="Pfam" id="PF07683">
    <property type="entry name" value="CobW_C"/>
    <property type="match status" value="1"/>
</dbReference>
<proteinExistence type="predicted"/>
<dbReference type="SUPFAM" id="SSF52540">
    <property type="entry name" value="P-loop containing nucleoside triphosphate hydrolases"/>
    <property type="match status" value="1"/>
</dbReference>
<keyword evidence="4" id="KW-1185">Reference proteome</keyword>
<dbReference type="PANTHER" id="PTHR43603:SF1">
    <property type="entry name" value="ZINC-REGULATED GTPASE METALLOPROTEIN ACTIVATOR 1"/>
    <property type="match status" value="1"/>
</dbReference>
<organism evidence="3 4">
    <name type="scientific">Chrysophaeum taylorii</name>
    <dbReference type="NCBI Taxonomy" id="2483200"/>
    <lineage>
        <taxon>Eukaryota</taxon>
        <taxon>Sar</taxon>
        <taxon>Stramenopiles</taxon>
        <taxon>Ochrophyta</taxon>
        <taxon>Pelagophyceae</taxon>
        <taxon>Pelagomonadales</taxon>
        <taxon>Pelagomonadaceae</taxon>
        <taxon>Chrysophaeum</taxon>
    </lineage>
</organism>
<sequence length="616" mass="66964">MRGRLLACAAAAHALGDSCWGRAGVLMRRVPGLRPLTMSVAEPPETKTKTAAPARVPVTLLSGFLGAGKTTLLQQLLKSAQDSSLRVGVVVNDVASVNVDSKLVRSPFEEETGEIRATPVRGNAEFVELGDGCICCTIADELMTTLAQLASISQMRGFAYDHVVIEATGVAEPRSIRDLFQDAQAEAIPLMDVVQLDTLVTVVDSAAFLTAYADTRAIAERPDLAAASDDPSAVLMSRFDGSLQRAVVDLLLEQVEVADVILLNKADLLGPADLEKLEAIVSALNGNAKVLRCSYGDAPLESVLATANALGAAASGPVDEHKMAVAASLDRAKERVKDDRSRADAEVDHSRAEEDSHSHSHAHAEEDSHSHSHAHAEEDSHSNCGSNCDSHSHSAHDHAEEDSHSNCGSNCDSHSHSHSAHDHDHDHGRPSSVTTARDRFGIDSFVYSRRRPFAPARLERVLSLLPASTVSQQQQQRGWLPIEEPRDDAELETALAALLRSKGFMWLATSHSAAYYWSHAGKHFDAPILGRWWDTLPREYWPQEHAAEIQADFQGEDGDRRQEIVFIGIDVLKKRATIETALDACLVTDDELRQYREADDDARRSTFQWSFGSNVA</sequence>
<feature type="domain" description="CobW C-terminal" evidence="2">
    <location>
        <begin position="442"/>
        <end position="586"/>
    </location>
</feature>
<evidence type="ECO:0000256" key="1">
    <source>
        <dbReference type="SAM" id="MobiDB-lite"/>
    </source>
</evidence>
<dbReference type="Gene3D" id="3.40.50.300">
    <property type="entry name" value="P-loop containing nucleotide triphosphate hydrolases"/>
    <property type="match status" value="1"/>
</dbReference>
<dbReference type="Pfam" id="PF02492">
    <property type="entry name" value="cobW"/>
    <property type="match status" value="1"/>
</dbReference>
<name>A0AAD7U7V0_9STRA</name>
<gene>
    <name evidence="3" type="ORF">CTAYLR_010458</name>
</gene>
<dbReference type="InterPro" id="IPR051927">
    <property type="entry name" value="Zn_Chap_cDPG_Synth"/>
</dbReference>
<dbReference type="PANTHER" id="PTHR43603">
    <property type="entry name" value="COBW DOMAIN-CONTAINING PROTEIN DDB_G0274527"/>
    <property type="match status" value="1"/>
</dbReference>
<dbReference type="InterPro" id="IPR011629">
    <property type="entry name" value="CobW-like_C"/>
</dbReference>
<dbReference type="SMART" id="SM00833">
    <property type="entry name" value="CobW_C"/>
    <property type="match status" value="1"/>
</dbReference>
<feature type="compositionally biased region" description="Basic and acidic residues" evidence="1">
    <location>
        <begin position="413"/>
        <end position="429"/>
    </location>
</feature>
<dbReference type="InterPro" id="IPR003495">
    <property type="entry name" value="CobW/HypB/UreG_nucleotide-bd"/>
</dbReference>
<evidence type="ECO:0000313" key="4">
    <source>
        <dbReference type="Proteomes" id="UP001230188"/>
    </source>
</evidence>
<protein>
    <recommendedName>
        <fullName evidence="2">CobW C-terminal domain-containing protein</fullName>
    </recommendedName>
</protein>
<dbReference type="InterPro" id="IPR027417">
    <property type="entry name" value="P-loop_NTPase"/>
</dbReference>
<comment type="caution">
    <text evidence="3">The sequence shown here is derived from an EMBL/GenBank/DDBJ whole genome shotgun (WGS) entry which is preliminary data.</text>
</comment>
<accession>A0AAD7U7V0</accession>
<evidence type="ECO:0000313" key="3">
    <source>
        <dbReference type="EMBL" id="KAJ8598864.1"/>
    </source>
</evidence>
<dbReference type="EMBL" id="JAQMWT010000630">
    <property type="protein sequence ID" value="KAJ8598864.1"/>
    <property type="molecule type" value="Genomic_DNA"/>
</dbReference>
<reference evidence="3" key="1">
    <citation type="submission" date="2023-01" db="EMBL/GenBank/DDBJ databases">
        <title>Metagenome sequencing of chrysophaentin producing Chrysophaeum taylorii.</title>
        <authorList>
            <person name="Davison J."/>
            <person name="Bewley C."/>
        </authorList>
    </citation>
    <scope>NUCLEOTIDE SEQUENCE</scope>
    <source>
        <strain evidence="3">NIES-1699</strain>
    </source>
</reference>
<evidence type="ECO:0000259" key="2">
    <source>
        <dbReference type="SMART" id="SM00833"/>
    </source>
</evidence>
<dbReference type="Proteomes" id="UP001230188">
    <property type="component" value="Unassembled WGS sequence"/>
</dbReference>
<feature type="region of interest" description="Disordered" evidence="1">
    <location>
        <begin position="330"/>
        <end position="435"/>
    </location>
</feature>
<dbReference type="SUPFAM" id="SSF90002">
    <property type="entry name" value="Hypothetical protein YjiA, C-terminal domain"/>
    <property type="match status" value="1"/>
</dbReference>